<keyword evidence="3" id="KW-0472">Membrane</keyword>
<evidence type="ECO:0008006" key="6">
    <source>
        <dbReference type="Google" id="ProtNLM"/>
    </source>
</evidence>
<keyword evidence="3" id="KW-1133">Transmembrane helix</keyword>
<gene>
    <name evidence="4" type="ORF">BKP37_18725</name>
</gene>
<organism evidence="4 5">
    <name type="scientific">Anaerobacillus alkalilacustris</name>
    <dbReference type="NCBI Taxonomy" id="393763"/>
    <lineage>
        <taxon>Bacteria</taxon>
        <taxon>Bacillati</taxon>
        <taxon>Bacillota</taxon>
        <taxon>Bacilli</taxon>
        <taxon>Bacillales</taxon>
        <taxon>Bacillaceae</taxon>
        <taxon>Anaerobacillus</taxon>
    </lineage>
</organism>
<evidence type="ECO:0000256" key="2">
    <source>
        <dbReference type="SAM" id="MobiDB-lite"/>
    </source>
</evidence>
<dbReference type="OrthoDB" id="2964557at2"/>
<dbReference type="EMBL" id="MLQR01000050">
    <property type="protein sequence ID" value="OIJ10566.1"/>
    <property type="molecule type" value="Genomic_DNA"/>
</dbReference>
<evidence type="ECO:0000313" key="5">
    <source>
        <dbReference type="Proteomes" id="UP000179524"/>
    </source>
</evidence>
<proteinExistence type="predicted"/>
<dbReference type="RefSeq" id="WP_071311139.1">
    <property type="nucleotide sequence ID" value="NZ_MLQR01000050.1"/>
</dbReference>
<keyword evidence="3" id="KW-0812">Transmembrane</keyword>
<evidence type="ECO:0000256" key="3">
    <source>
        <dbReference type="SAM" id="Phobius"/>
    </source>
</evidence>
<sequence length="374" mass="41688">MLDNTKKNDRRISIVLNGQEKRYEELEKDKHAYEHLLEKEISATQEEDHKDEFHWILPENESNDSSPKIVDLGERRHNKKKLEGPFWDDGKSEQAPKLPPTKRKKKQKFDFKFKIKDLPLGIIGIVMSAIIVGVSFGFMMLTIFTGDKPQAMEVINPVQATEIATTEIEAPEVVMNGQIPVLGVEIVQGGAFSLVDKATETAKSIQNKGFAAAITNTTEPVYLFIGLGIDREQANVLAEHYKANGQDVYVKPYAVTTSGTVDSQEQSLFLEKSVDLYQQLILLSVNGLANGSSLVTDETLADLKATNEILVSLGNPFKGSEQESLANDFQNALVNAYQSLLSYASSNEPNNLWQVQQFLLDGMLAYEKLIKTFS</sequence>
<comment type="caution">
    <text evidence="4">The sequence shown here is derived from an EMBL/GenBank/DDBJ whole genome shotgun (WGS) entry which is preliminary data.</text>
</comment>
<dbReference type="Proteomes" id="UP000179524">
    <property type="component" value="Unassembled WGS sequence"/>
</dbReference>
<feature type="transmembrane region" description="Helical" evidence="3">
    <location>
        <begin position="118"/>
        <end position="144"/>
    </location>
</feature>
<accession>A0A1S2LDX8</accession>
<protein>
    <recommendedName>
        <fullName evidence="6">SPOR domain-containing protein</fullName>
    </recommendedName>
</protein>
<keyword evidence="5" id="KW-1185">Reference proteome</keyword>
<reference evidence="4 5" key="1">
    <citation type="submission" date="2016-10" db="EMBL/GenBank/DDBJ databases">
        <title>Draft genome sequences of four alkaliphilic bacteria belonging to the Anaerobacillus genus.</title>
        <authorList>
            <person name="Bassil N.M."/>
            <person name="Lloyd J.R."/>
        </authorList>
    </citation>
    <scope>NUCLEOTIDE SEQUENCE [LARGE SCALE GENOMIC DNA]</scope>
    <source>
        <strain evidence="4 5">DSM 18345</strain>
    </source>
</reference>
<dbReference type="AlphaFoldDB" id="A0A1S2LDX8"/>
<evidence type="ECO:0000313" key="4">
    <source>
        <dbReference type="EMBL" id="OIJ10566.1"/>
    </source>
</evidence>
<evidence type="ECO:0000256" key="1">
    <source>
        <dbReference type="SAM" id="Coils"/>
    </source>
</evidence>
<feature type="coiled-coil region" evidence="1">
    <location>
        <begin position="16"/>
        <end position="43"/>
    </location>
</feature>
<name>A0A1S2LDX8_9BACI</name>
<keyword evidence="1" id="KW-0175">Coiled coil</keyword>
<feature type="region of interest" description="Disordered" evidence="2">
    <location>
        <begin position="81"/>
        <end position="105"/>
    </location>
</feature>